<organism evidence="4 5">
    <name type="scientific">Domibacillus iocasae</name>
    <dbReference type="NCBI Taxonomy" id="1714016"/>
    <lineage>
        <taxon>Bacteria</taxon>
        <taxon>Bacillati</taxon>
        <taxon>Bacillota</taxon>
        <taxon>Bacilli</taxon>
        <taxon>Bacillales</taxon>
        <taxon>Bacillaceae</taxon>
        <taxon>Domibacillus</taxon>
    </lineage>
</organism>
<dbReference type="OrthoDB" id="9776801at2"/>
<comment type="caution">
    <text evidence="4">The sequence shown here is derived from an EMBL/GenBank/DDBJ whole genome shotgun (WGS) entry which is preliminary data.</text>
</comment>
<dbReference type="NCBIfam" id="TIGR00787">
    <property type="entry name" value="dctP"/>
    <property type="match status" value="1"/>
</dbReference>
<dbReference type="Gene3D" id="3.40.190.170">
    <property type="entry name" value="Bacterial extracellular solute-binding protein, family 7"/>
    <property type="match status" value="1"/>
</dbReference>
<evidence type="ECO:0000256" key="1">
    <source>
        <dbReference type="ARBA" id="ARBA00009023"/>
    </source>
</evidence>
<comment type="similarity">
    <text evidence="1">Belongs to the bacterial solute-binding protein 7 family.</text>
</comment>
<keyword evidence="2" id="KW-0813">Transport</keyword>
<dbReference type="InterPro" id="IPR004682">
    <property type="entry name" value="TRAP_DctP"/>
</dbReference>
<dbReference type="RefSeq" id="WP_069937155.1">
    <property type="nucleotide sequence ID" value="NZ_MAMP01000004.1"/>
</dbReference>
<name>A0A1E7DTB0_9BACI</name>
<dbReference type="AlphaFoldDB" id="A0A1E7DTB0"/>
<dbReference type="Proteomes" id="UP000095658">
    <property type="component" value="Unassembled WGS sequence"/>
</dbReference>
<dbReference type="STRING" id="1714016.BA724_15525"/>
<proteinExistence type="inferred from homology"/>
<dbReference type="PANTHER" id="PTHR33376">
    <property type="match status" value="1"/>
</dbReference>
<dbReference type="PANTHER" id="PTHR33376:SF7">
    <property type="entry name" value="C4-DICARBOXYLATE-BINDING PROTEIN DCTB"/>
    <property type="match status" value="1"/>
</dbReference>
<dbReference type="GO" id="GO:0055085">
    <property type="term" value="P:transmembrane transport"/>
    <property type="evidence" value="ECO:0007669"/>
    <property type="project" value="InterPro"/>
</dbReference>
<dbReference type="PIRSF" id="PIRSF006470">
    <property type="entry name" value="DctB"/>
    <property type="match status" value="1"/>
</dbReference>
<dbReference type="Pfam" id="PF03480">
    <property type="entry name" value="DctP"/>
    <property type="match status" value="1"/>
</dbReference>
<reference evidence="4 5" key="1">
    <citation type="submission" date="2016-06" db="EMBL/GenBank/DDBJ databases">
        <title>Domibacillus iocasae genome sequencing.</title>
        <authorList>
            <person name="Verma A."/>
            <person name="Pal Y."/>
            <person name="Ojha A.K."/>
            <person name="Krishnamurthi S."/>
        </authorList>
    </citation>
    <scope>NUCLEOTIDE SEQUENCE [LARGE SCALE GENOMIC DNA]</scope>
    <source>
        <strain evidence="4 5">DSM 29979</strain>
    </source>
</reference>
<accession>A0A1E7DTB0</accession>
<gene>
    <name evidence="4" type="ORF">BA724_15525</name>
</gene>
<protein>
    <submittedName>
        <fullName evidence="4">C4-dicarboxylate ABC transporter</fullName>
    </submittedName>
</protein>
<evidence type="ECO:0000313" key="5">
    <source>
        <dbReference type="Proteomes" id="UP000095658"/>
    </source>
</evidence>
<keyword evidence="5" id="KW-1185">Reference proteome</keyword>
<evidence type="ECO:0000256" key="2">
    <source>
        <dbReference type="ARBA" id="ARBA00022448"/>
    </source>
</evidence>
<dbReference type="GO" id="GO:0030288">
    <property type="term" value="C:outer membrane-bounded periplasmic space"/>
    <property type="evidence" value="ECO:0007669"/>
    <property type="project" value="InterPro"/>
</dbReference>
<evidence type="ECO:0000256" key="3">
    <source>
        <dbReference type="ARBA" id="ARBA00022729"/>
    </source>
</evidence>
<dbReference type="NCBIfam" id="NF037995">
    <property type="entry name" value="TRAP_S1"/>
    <property type="match status" value="1"/>
</dbReference>
<dbReference type="InterPro" id="IPR038404">
    <property type="entry name" value="TRAP_DctP_sf"/>
</dbReference>
<evidence type="ECO:0000313" key="4">
    <source>
        <dbReference type="EMBL" id="OES46255.1"/>
    </source>
</evidence>
<keyword evidence="3" id="KW-0732">Signal</keyword>
<sequence length="348" mass="40327">MTKYISFCLLTLALLTGYYFYQYNGSQSLSYDDEQEELKSHITIRFSHVVAENTPKGLAAQKFAELVSEKTKGQVKVEIYQNGVLYSDDDEYEALQNGDIQMIAPSFSKLIDTVPEWKVLDLPFIFERETQAKAVFTGETSEQLLSMITDPKVTGLGFWSNGFKQMTSNKTALLEPDDFQGQTFRVMPGPIIAEQFRLLKANTIVMSFNEVYQVLETKKIDGQENTLSNIYSNRLYKVQQHLTISNHGYLGYAVMVNQEFWENLPDDIQKKIQQAMIETTKWNMKESVHMNAQQLQEIQKNSPIQIHYLTEQQKQKWLQTFQPLYQKVENEVGNELIKQIQFPSDEER</sequence>
<dbReference type="InterPro" id="IPR018389">
    <property type="entry name" value="DctP_fam"/>
</dbReference>
<dbReference type="EMBL" id="MAMP01000004">
    <property type="protein sequence ID" value="OES46255.1"/>
    <property type="molecule type" value="Genomic_DNA"/>
</dbReference>